<feature type="binding site" evidence="6">
    <location>
        <position position="44"/>
    </location>
    <ligand>
        <name>ATP</name>
        <dbReference type="ChEBI" id="CHEBI:30616"/>
    </ligand>
</feature>
<evidence type="ECO:0000256" key="1">
    <source>
        <dbReference type="ARBA" id="ARBA00022553"/>
    </source>
</evidence>
<dbReference type="InterPro" id="IPR024953">
    <property type="entry name" value="PP_kinase_middle"/>
</dbReference>
<feature type="active site" description="Phosphohistidine intermediate" evidence="6">
    <location>
        <position position="430"/>
    </location>
</feature>
<name>A0ABV2JAU5_9FIRM</name>
<evidence type="ECO:0000256" key="4">
    <source>
        <dbReference type="ARBA" id="ARBA00022777"/>
    </source>
</evidence>
<dbReference type="PIRSF" id="PIRSF015589">
    <property type="entry name" value="PP_kinase"/>
    <property type="match status" value="1"/>
</dbReference>
<keyword evidence="1 6" id="KW-0597">Phosphoprotein</keyword>
<comment type="caution">
    <text evidence="12">The sequence shown here is derived from an EMBL/GenBank/DDBJ whole genome shotgun (WGS) entry which is preliminary data.</text>
</comment>
<evidence type="ECO:0000256" key="3">
    <source>
        <dbReference type="ARBA" id="ARBA00022741"/>
    </source>
</evidence>
<evidence type="ECO:0000259" key="11">
    <source>
        <dbReference type="Pfam" id="PF17941"/>
    </source>
</evidence>
<dbReference type="Gene3D" id="1.20.58.310">
    <property type="entry name" value="Polyphosphate kinase N-terminal domain"/>
    <property type="match status" value="1"/>
</dbReference>
<keyword evidence="5 6" id="KW-0067">ATP-binding</keyword>
<proteinExistence type="inferred from homology"/>
<evidence type="ECO:0000313" key="13">
    <source>
        <dbReference type="Proteomes" id="UP001549162"/>
    </source>
</evidence>
<feature type="binding site" evidence="6">
    <location>
        <position position="400"/>
    </location>
    <ligand>
        <name>Mg(2+)</name>
        <dbReference type="ChEBI" id="CHEBI:18420"/>
    </ligand>
</feature>
<dbReference type="PANTHER" id="PTHR30218:SF0">
    <property type="entry name" value="POLYPHOSPHATE KINASE"/>
    <property type="match status" value="1"/>
</dbReference>
<evidence type="ECO:0000256" key="5">
    <source>
        <dbReference type="ARBA" id="ARBA00022840"/>
    </source>
</evidence>
<keyword evidence="2 6" id="KW-0808">Transferase</keyword>
<protein>
    <recommendedName>
        <fullName evidence="6 7">Polyphosphate kinase</fullName>
        <ecNumber evidence="6 7">2.7.4.1</ecNumber>
    </recommendedName>
    <alternativeName>
        <fullName evidence="6">ATP-polyphosphate phosphotransferase</fullName>
    </alternativeName>
    <alternativeName>
        <fullName evidence="6">Polyphosphoric acid kinase</fullName>
    </alternativeName>
</protein>
<evidence type="ECO:0000256" key="7">
    <source>
        <dbReference type="RuleBase" id="RU003800"/>
    </source>
</evidence>
<evidence type="ECO:0000259" key="8">
    <source>
        <dbReference type="Pfam" id="PF02503"/>
    </source>
</evidence>
<dbReference type="EC" id="2.7.4.1" evidence="6 7"/>
<dbReference type="Pfam" id="PF02503">
    <property type="entry name" value="PP_kinase"/>
    <property type="match status" value="1"/>
</dbReference>
<dbReference type="Proteomes" id="UP001549162">
    <property type="component" value="Unassembled WGS sequence"/>
</dbReference>
<feature type="binding site" evidence="6">
    <location>
        <position position="586"/>
    </location>
    <ligand>
        <name>ATP</name>
        <dbReference type="ChEBI" id="CHEBI:30616"/>
    </ligand>
</feature>
<comment type="cofactor">
    <cofactor evidence="6">
        <name>Mg(2+)</name>
        <dbReference type="ChEBI" id="CHEBI:18420"/>
    </cofactor>
</comment>
<dbReference type="HAMAP" id="MF_00347">
    <property type="entry name" value="Polyphosphate_kinase"/>
    <property type="match status" value="1"/>
</dbReference>
<dbReference type="Pfam" id="PF13089">
    <property type="entry name" value="PP_kinase_N"/>
    <property type="match status" value="1"/>
</dbReference>
<dbReference type="InterPro" id="IPR036830">
    <property type="entry name" value="PP_kinase_middle_dom_sf"/>
</dbReference>
<dbReference type="InterPro" id="IPR036832">
    <property type="entry name" value="PPK_N_dom_sf"/>
</dbReference>
<keyword evidence="6" id="KW-0479">Metal-binding</keyword>
<feature type="domain" description="Polyphosphate kinase middle" evidence="8">
    <location>
        <begin position="120"/>
        <end position="298"/>
    </location>
</feature>
<dbReference type="Gene3D" id="3.30.870.10">
    <property type="entry name" value="Endonuclease Chain A"/>
    <property type="match status" value="2"/>
</dbReference>
<evidence type="ECO:0000259" key="10">
    <source>
        <dbReference type="Pfam" id="PF13090"/>
    </source>
</evidence>
<comment type="similarity">
    <text evidence="6 7">Belongs to the polyphosphate kinase 1 (PPK1) family.</text>
</comment>
<comment type="PTM">
    <text evidence="6 7">An intermediate of this reaction is the autophosphorylated ppk in which a phosphate is covalently linked to a histidine residue through a N-P bond.</text>
</comment>
<dbReference type="Pfam" id="PF13090">
    <property type="entry name" value="PP_kinase_C"/>
    <property type="match status" value="1"/>
</dbReference>
<evidence type="ECO:0000256" key="6">
    <source>
        <dbReference type="HAMAP-Rule" id="MF_00347"/>
    </source>
</evidence>
<accession>A0ABV2JAU5</accession>
<organism evidence="12 13">
    <name type="scientific">Peptoniphilus olsenii</name>
    <dbReference type="NCBI Taxonomy" id="411570"/>
    <lineage>
        <taxon>Bacteria</taxon>
        <taxon>Bacillati</taxon>
        <taxon>Bacillota</taxon>
        <taxon>Tissierellia</taxon>
        <taxon>Tissierellales</taxon>
        <taxon>Peptoniphilaceae</taxon>
        <taxon>Peptoniphilus</taxon>
    </lineage>
</organism>
<dbReference type="NCBIfam" id="TIGR03705">
    <property type="entry name" value="poly_P_kin"/>
    <property type="match status" value="1"/>
</dbReference>
<reference evidence="12 13" key="1">
    <citation type="submission" date="2024-06" db="EMBL/GenBank/DDBJ databases">
        <title>Genomic Encyclopedia of Type Strains, Phase IV (KMG-IV): sequencing the most valuable type-strain genomes for metagenomic binning, comparative biology and taxonomic classification.</title>
        <authorList>
            <person name="Goeker M."/>
        </authorList>
    </citation>
    <scope>NUCLEOTIDE SEQUENCE [LARGE SCALE GENOMIC DNA]</scope>
    <source>
        <strain evidence="12 13">DSM 21460</strain>
    </source>
</reference>
<dbReference type="GO" id="GO:0008976">
    <property type="term" value="F:polyphosphate kinase activity"/>
    <property type="evidence" value="ECO:0007669"/>
    <property type="project" value="UniProtKB-EC"/>
</dbReference>
<dbReference type="InterPro" id="IPR041108">
    <property type="entry name" value="PP_kinase_C_1"/>
</dbReference>
<dbReference type="Pfam" id="PF17941">
    <property type="entry name" value="PP_kinase_C_1"/>
    <property type="match status" value="1"/>
</dbReference>
<feature type="domain" description="Polyphosphate kinase C-terminal" evidence="11">
    <location>
        <begin position="327"/>
        <end position="489"/>
    </location>
</feature>
<dbReference type="InterPro" id="IPR025200">
    <property type="entry name" value="PPK_C_dom2"/>
</dbReference>
<dbReference type="SUPFAM" id="SSF143724">
    <property type="entry name" value="PHP14-like"/>
    <property type="match status" value="1"/>
</dbReference>
<gene>
    <name evidence="6" type="primary">ppk</name>
    <name evidence="12" type="ORF">ABID14_000539</name>
</gene>
<feature type="domain" description="Polyphosphate kinase C-terminal" evidence="10">
    <location>
        <begin position="500"/>
        <end position="665"/>
    </location>
</feature>
<dbReference type="RefSeq" id="WP_354366939.1">
    <property type="nucleotide sequence ID" value="NZ_JBEPMA010000002.1"/>
</dbReference>
<keyword evidence="6" id="KW-0460">Magnesium</keyword>
<feature type="binding site" evidence="6">
    <location>
        <position position="558"/>
    </location>
    <ligand>
        <name>ATP</name>
        <dbReference type="ChEBI" id="CHEBI:30616"/>
    </ligand>
</feature>
<feature type="domain" description="Polyphosphate kinase N-terminal" evidence="9">
    <location>
        <begin position="6"/>
        <end position="110"/>
    </location>
</feature>
<dbReference type="SUPFAM" id="SSF140356">
    <property type="entry name" value="PPK N-terminal domain-like"/>
    <property type="match status" value="1"/>
</dbReference>
<evidence type="ECO:0000259" key="9">
    <source>
        <dbReference type="Pfam" id="PF13089"/>
    </source>
</evidence>
<comment type="catalytic activity">
    <reaction evidence="6 7">
        <text>[phosphate](n) + ATP = [phosphate](n+1) + ADP</text>
        <dbReference type="Rhea" id="RHEA:19573"/>
        <dbReference type="Rhea" id="RHEA-COMP:9859"/>
        <dbReference type="Rhea" id="RHEA-COMP:14280"/>
        <dbReference type="ChEBI" id="CHEBI:16838"/>
        <dbReference type="ChEBI" id="CHEBI:30616"/>
        <dbReference type="ChEBI" id="CHEBI:456216"/>
        <dbReference type="EC" id="2.7.4.1"/>
    </reaction>
</comment>
<feature type="binding site" evidence="6">
    <location>
        <position position="465"/>
    </location>
    <ligand>
        <name>ATP</name>
        <dbReference type="ChEBI" id="CHEBI:30616"/>
    </ligand>
</feature>
<keyword evidence="13" id="KW-1185">Reference proteome</keyword>
<dbReference type="InterPro" id="IPR003414">
    <property type="entry name" value="PP_kinase"/>
</dbReference>
<dbReference type="EMBL" id="JBEPMA010000002">
    <property type="protein sequence ID" value="MET3616914.1"/>
    <property type="molecule type" value="Genomic_DNA"/>
</dbReference>
<evidence type="ECO:0000313" key="12">
    <source>
        <dbReference type="EMBL" id="MET3616914.1"/>
    </source>
</evidence>
<evidence type="ECO:0000256" key="2">
    <source>
        <dbReference type="ARBA" id="ARBA00022679"/>
    </source>
</evidence>
<sequence length="706" mass="82084">MSKDCFQNREVSWLQFNERVLLEATEDHVPPLGKLKFVSIFVSNLDEFFMVRIGSLHDLSLLKKEVIDNKTGMTAEEQIDAVLERLPQMYGEKDAIYASVSDELRKYNIRQLEYEELSEKQKEEVEDFYIKKIDQLVSPQIVDLNHPFPFLENNKLYIFAHLEKDGEKVFGLFPVRFTYPTHIVLSGENVDYILMEDIMLNQTEKIFKDYKVLSKNVIKVTRNTDFTDDRDTWEEFDDYQDYMKRVLKKRKRLDVVRLETLGELSKPALEFLLENINLEEKAYFPLKSPLNMGYVFDLIDEVPQAIKKTILYDDLVQYNPADNTESVIKSVRDKDILLSYPYESMDTFLQLLKEAANDPECKSIKITIYRLAKNSKVVKYLSQAAQNGKEVTVFVELKARFDEESNINYANMLYEEGCNIIYGFSMYKVHSKICLITFRNSKTGDLKYITQIGTGNYNEKTAKLYTDFSLITANKEIGLDATDFFKNMSIGNLNGKYMHLLQSPTSLKTGLMKLMDEEIAKGEEGYIFCKFNSLTDKDFIEKFIEASQKGVQIDLIVRGISCLVPRVSGVCDKIKIRSIVGRFLEHPRVYVFGKNDPKVYISSADLMTRNTENRVEIAAPILDKDLKKKVCDYMNTQLKDNVGGRIMNKNGQYSKIEGKEKFASQNYFMQEAENKREKVVAKIIKEEVKEKKRENIFEKLLRIFKK</sequence>
<keyword evidence="3 6" id="KW-0547">Nucleotide-binding</keyword>
<keyword evidence="4 6" id="KW-0418">Kinase</keyword>
<feature type="binding site" evidence="6">
    <location>
        <position position="370"/>
    </location>
    <ligand>
        <name>Mg(2+)</name>
        <dbReference type="ChEBI" id="CHEBI:18420"/>
    </ligand>
</feature>
<dbReference type="SUPFAM" id="SSF56024">
    <property type="entry name" value="Phospholipase D/nuclease"/>
    <property type="match status" value="2"/>
</dbReference>
<dbReference type="PANTHER" id="PTHR30218">
    <property type="entry name" value="POLYPHOSPHATE KINASE"/>
    <property type="match status" value="1"/>
</dbReference>
<dbReference type="Gene3D" id="3.30.1840.10">
    <property type="entry name" value="Polyphosphate kinase middle domain"/>
    <property type="match status" value="1"/>
</dbReference>
<dbReference type="InterPro" id="IPR025198">
    <property type="entry name" value="PPK_N_dom"/>
</dbReference>
<comment type="function">
    <text evidence="6 7">Catalyzes the reversible transfer of the terminal phosphate of ATP to form a long-chain polyphosphate (polyP).</text>
</comment>